<evidence type="ECO:0000313" key="19">
    <source>
        <dbReference type="Proteomes" id="UP000182334"/>
    </source>
</evidence>
<dbReference type="PROSITE" id="PS00108">
    <property type="entry name" value="PROTEIN_KINASE_ST"/>
    <property type="match status" value="1"/>
</dbReference>
<evidence type="ECO:0000256" key="9">
    <source>
        <dbReference type="ARBA" id="ARBA00048659"/>
    </source>
</evidence>
<dbReference type="SUPFAM" id="SSF54495">
    <property type="entry name" value="UBC-like"/>
    <property type="match status" value="1"/>
</dbReference>
<dbReference type="GO" id="GO:0009893">
    <property type="term" value="P:positive regulation of metabolic process"/>
    <property type="evidence" value="ECO:0007669"/>
    <property type="project" value="UniProtKB-ARBA"/>
</dbReference>
<evidence type="ECO:0000256" key="13">
    <source>
        <dbReference type="PROSITE-ProRule" id="PRU10141"/>
    </source>
</evidence>
<dbReference type="Gene3D" id="1.10.510.10">
    <property type="entry name" value="Transferase(Phosphotransferase) domain 1"/>
    <property type="match status" value="2"/>
</dbReference>
<dbReference type="InterPro" id="IPR045864">
    <property type="entry name" value="aa-tRNA-synth_II/BPL/LPL"/>
</dbReference>
<gene>
    <name evidence="18" type="ORF">SAMEA4029010_CIC11G00000001905</name>
</gene>
<dbReference type="GO" id="GO:0000077">
    <property type="term" value="P:DNA damage checkpoint signaling"/>
    <property type="evidence" value="ECO:0007669"/>
    <property type="project" value="InterPro"/>
</dbReference>
<dbReference type="InterPro" id="IPR016135">
    <property type="entry name" value="UBQ-conjugating_enzyme/RWD"/>
</dbReference>
<dbReference type="Pfam" id="PF05773">
    <property type="entry name" value="RWD"/>
    <property type="match status" value="1"/>
</dbReference>
<evidence type="ECO:0000256" key="3">
    <source>
        <dbReference type="ARBA" id="ARBA00022679"/>
    </source>
</evidence>
<dbReference type="GO" id="GO:0004694">
    <property type="term" value="F:eukaryotic translation initiation factor 2alpha kinase activity"/>
    <property type="evidence" value="ECO:0007669"/>
    <property type="project" value="InterPro"/>
</dbReference>
<dbReference type="CDD" id="cd14046">
    <property type="entry name" value="STKc_EIF2AK4_GCN2_rpt2"/>
    <property type="match status" value="1"/>
</dbReference>
<sequence length="1701" mass="193709">MADCESRQRDEIESLESIYGDIFTDITPSSTVWNKKASPHFQVALLSQENPDRPVVSLILDVQFTTTYPVLPPIVKVIEPKNLLKASQAKIDAKIADVLREYAGEEVCFTIIMDVKELLDDFQQTTEQVLSLEEERAKRLENERRLLEQHEKEVQRKEQLAKQRQTMEANEQILQMRDDYGSSQYEGSPDVMDAAVDVSDHSLVPKLVSGQIFEFANALWGNVPKSNSRFQFKAVQGFIRAHTHDILLDIGTQYIVKPYLPPDLQKKFDDRNIDVSYLLTVINLNNHRWLTSDGKSEIRALELELEQVMALSSLSVLKVFGFQIDQHTQFPSKWTIRLLTELPVVLQSLEDILSTTDFIHWGLARNWLIQLLPALEHMHDNGLCHRLICPLSVLVCETDLEDLTQHHVKTLKLCHPAYGYSLLRMVNSCNTKANGDDFVYKFIPKAWMDPDPSGGYIKTDIWELGVLFMRVMFSYDVLTTEYHTPEEFFSNFDVSAFPGLEEYSERVYDLLTKMLQPKSSKRPSLLELNALKFLRSGIDLSMQGLKSRLAEVSKSLDQSMIQSTVGIQNRVKGDPIGSSKYQTSALDAARRNLAVSQVSRRRYSNNNQSPFFSSELSAGGNTQESRYEREFEEVGKLGKGGFGEVVKVRNRMEGTFYAIKKIKHRSDKLETLLSEVLSLARLNHQYIVRYYGCWVEELPDTPSKSHSAISSEEDDESSSSDDDEEFESNLNVRSTSFLKSHDSSFQIDYFKDSMDPLLDYDDSDFDDRIVFANSSDEDTGSGEENESDDDDDTEEISESYTDDSSTPKNAVQITRSRSRVQGKSILYIQMEFCENNTLLNLIERGLPANPNEYWRLFRQILEAVSYIHSSGFIHRDLKPTNIFIDKSNNIKVGDFGLAKSSRFSSAVLTNNQVTPKSNKDLSTVVGTFFYTANEVASGEYDEKIDMYSLGIIFFEMCYQLGTGMERAMILNDLRLADIKFPSGFAESRKPTEKRIIRRLLDHDPHKRPGAMELLQSGLIPLEHQDIIIKEALKSLADPASPWQQQVRETLFNQPYSLAQDLMFENVGKNSHSEILDNSMSDFLVLSQTLNELSRIFDNHGAIQDYDGSSLLPKLQAQSKKLVYELLDRSGSVLTLSYDLVLPFARYLSRHKMHDSKIYRHEFVYRPNLRGVGKPDKYYAVAFDIFSNNLPGLIASSAECIKAADEVLSTFPCFKTKNAQTFIIINHSDVLNSVIDFAFGRSQTISQSKRYELMGVLSQLGIERGTEDVKTYLRNDFKIQHTVIKDLVDVFNFTVEPERAMQKLRKIMVDSPLLAKVERALDNIRDILEIVSKLGVKSKVSFCPLSNYNAKYYDGSFMFQAIHRIDKNRKFSRVATGGRYDNLIDSLTNDGLSKSSTPHGVGFQLTTTLLFWLMKNTLKRANTSDGVSKSVTKWKKVRCDVLLTCLEESIIRDSGYELLSQMWARNISCDWYISSFQENVLNKAIDEGSNWIVQLRQPNLSRKKLKKGLFKPIRVKNICSNKETDVDYFELLDHLSNEIEERKNENTESIMAESSGNSGENAGELGNDQARIGEPIFNIDINQRVIVVPNAAPRGRKNNKKEKWELENDSKLASSNMMKQLASAPIITVDLTDSVLDMILTSSVQVPLEEWFKKLFFTNNKLPKSYASNIYDTLNKESAKGTPWAILHSPKTDKTTIVDLQR</sequence>
<dbReference type="Pfam" id="PF12745">
    <property type="entry name" value="HGTP_anticodon2"/>
    <property type="match status" value="1"/>
</dbReference>
<keyword evidence="4 12" id="KW-0547">Nucleotide-binding</keyword>
<keyword evidence="2" id="KW-0723">Serine/threonine-protein kinase</keyword>
<dbReference type="SMART" id="SM00591">
    <property type="entry name" value="RWD"/>
    <property type="match status" value="1"/>
</dbReference>
<dbReference type="InterPro" id="IPR008271">
    <property type="entry name" value="Ser/Thr_kinase_AS"/>
</dbReference>
<evidence type="ECO:0000256" key="6">
    <source>
        <dbReference type="ARBA" id="ARBA00022840"/>
    </source>
</evidence>
<dbReference type="OrthoDB" id="341578at2759"/>
<dbReference type="PANTHER" id="PTHR11042">
    <property type="entry name" value="EUKARYOTIC TRANSLATION INITIATION FACTOR 2-ALPHA KINASE EIF2-ALPHA KINASE -RELATED"/>
    <property type="match status" value="1"/>
</dbReference>
<keyword evidence="7" id="KW-0652">Protein synthesis inhibitor</keyword>
<dbReference type="PROSITE" id="PS00107">
    <property type="entry name" value="PROTEIN_KINASE_ATP"/>
    <property type="match status" value="1"/>
</dbReference>
<dbReference type="PANTHER" id="PTHR11042:SF160">
    <property type="entry name" value="EUKARYOTIC TRANSLATION INITIATION FACTOR 2-ALPHA KINASE 1"/>
    <property type="match status" value="1"/>
</dbReference>
<dbReference type="FunFam" id="3.10.110.10:FF:000050">
    <property type="entry name" value="eIF-2-alpha kinase GCN2"/>
    <property type="match status" value="1"/>
</dbReference>
<evidence type="ECO:0000256" key="11">
    <source>
        <dbReference type="PIRSR" id="PIRSR000660-1"/>
    </source>
</evidence>
<feature type="compositionally biased region" description="Acidic residues" evidence="15">
    <location>
        <begin position="775"/>
        <end position="801"/>
    </location>
</feature>
<feature type="domain" description="RWD" evidence="17">
    <location>
        <begin position="10"/>
        <end position="122"/>
    </location>
</feature>
<dbReference type="EMBL" id="LT635760">
    <property type="protein sequence ID" value="SGZ55454.1"/>
    <property type="molecule type" value="Genomic_DNA"/>
</dbReference>
<comment type="catalytic activity">
    <reaction evidence="10">
        <text>L-seryl-[protein] + ATP = O-phospho-L-seryl-[protein] + ADP + H(+)</text>
        <dbReference type="Rhea" id="RHEA:17989"/>
        <dbReference type="Rhea" id="RHEA-COMP:9863"/>
        <dbReference type="Rhea" id="RHEA-COMP:11604"/>
        <dbReference type="ChEBI" id="CHEBI:15378"/>
        <dbReference type="ChEBI" id="CHEBI:29999"/>
        <dbReference type="ChEBI" id="CHEBI:30616"/>
        <dbReference type="ChEBI" id="CHEBI:83421"/>
        <dbReference type="ChEBI" id="CHEBI:456216"/>
        <dbReference type="EC" id="2.7.11.1"/>
    </reaction>
    <physiologicalReaction direction="left-to-right" evidence="10">
        <dbReference type="Rhea" id="RHEA:17990"/>
    </physiologicalReaction>
</comment>
<dbReference type="Pfam" id="PF13393">
    <property type="entry name" value="tRNA-synt_His"/>
    <property type="match status" value="1"/>
</dbReference>
<name>A0A1L0DSW8_9ASCO</name>
<comment type="catalytic activity">
    <reaction evidence="9">
        <text>L-threonyl-[protein] + ATP = O-phospho-L-threonyl-[protein] + ADP + H(+)</text>
        <dbReference type="Rhea" id="RHEA:46608"/>
        <dbReference type="Rhea" id="RHEA-COMP:11060"/>
        <dbReference type="Rhea" id="RHEA-COMP:11605"/>
        <dbReference type="ChEBI" id="CHEBI:15378"/>
        <dbReference type="ChEBI" id="CHEBI:30013"/>
        <dbReference type="ChEBI" id="CHEBI:30616"/>
        <dbReference type="ChEBI" id="CHEBI:61977"/>
        <dbReference type="ChEBI" id="CHEBI:456216"/>
        <dbReference type="EC" id="2.7.11.1"/>
    </reaction>
    <physiologicalReaction direction="left-to-right" evidence="9">
        <dbReference type="Rhea" id="RHEA:46609"/>
    </physiologicalReaction>
</comment>
<dbReference type="InterPro" id="IPR050339">
    <property type="entry name" value="CC_SR_Kinase"/>
</dbReference>
<evidence type="ECO:0000256" key="8">
    <source>
        <dbReference type="ARBA" id="ARBA00037982"/>
    </source>
</evidence>
<keyword evidence="3" id="KW-0808">Transferase</keyword>
<evidence type="ECO:0000256" key="10">
    <source>
        <dbReference type="ARBA" id="ARBA00048977"/>
    </source>
</evidence>
<keyword evidence="14" id="KW-0175">Coiled coil</keyword>
<dbReference type="Gene3D" id="3.10.110.10">
    <property type="entry name" value="Ubiquitin Conjugating Enzyme"/>
    <property type="match status" value="1"/>
</dbReference>
<evidence type="ECO:0000256" key="1">
    <source>
        <dbReference type="ARBA" id="ARBA00012513"/>
    </source>
</evidence>
<dbReference type="SUPFAM" id="SSF55681">
    <property type="entry name" value="Class II aaRS and biotin synthetases"/>
    <property type="match status" value="1"/>
</dbReference>
<dbReference type="InterPro" id="IPR006575">
    <property type="entry name" value="RWD_dom"/>
</dbReference>
<feature type="binding site" evidence="12">
    <location>
        <position position="660"/>
    </location>
    <ligand>
        <name>ATP</name>
        <dbReference type="ChEBI" id="CHEBI:30616"/>
    </ligand>
</feature>
<dbReference type="InterPro" id="IPR000719">
    <property type="entry name" value="Prot_kinase_dom"/>
</dbReference>
<dbReference type="PIRSF" id="PIRSF000660">
    <property type="entry name" value="Ser/Thr_PK_GCN2"/>
    <property type="match status" value="1"/>
</dbReference>
<dbReference type="Proteomes" id="UP000182334">
    <property type="component" value="Chromosome V"/>
</dbReference>
<dbReference type="PROSITE" id="PS50908">
    <property type="entry name" value="RWD"/>
    <property type="match status" value="1"/>
</dbReference>
<dbReference type="CDD" id="cd23823">
    <property type="entry name" value="RWD_GCN2"/>
    <property type="match status" value="1"/>
</dbReference>
<evidence type="ECO:0000259" key="17">
    <source>
        <dbReference type="PROSITE" id="PS50908"/>
    </source>
</evidence>
<proteinExistence type="inferred from homology"/>
<comment type="similarity">
    <text evidence="8">Belongs to the protein kinase superfamily. Ser/Thr protein kinase family. GCN2 subfamily.</text>
</comment>
<dbReference type="InterPro" id="IPR024435">
    <property type="entry name" value="HisRS-related_dom"/>
</dbReference>
<evidence type="ECO:0000256" key="7">
    <source>
        <dbReference type="ARBA" id="ARBA00023193"/>
    </source>
</evidence>
<dbReference type="Gene3D" id="3.40.50.800">
    <property type="entry name" value="Anticodon-binding domain"/>
    <property type="match status" value="1"/>
</dbReference>
<dbReference type="EC" id="2.7.11.1" evidence="1"/>
<accession>A0A1L0DSW8</accession>
<dbReference type="GO" id="GO:0030447">
    <property type="term" value="P:filamentous growth"/>
    <property type="evidence" value="ECO:0007669"/>
    <property type="project" value="UniProtKB-ARBA"/>
</dbReference>
<feature type="compositionally biased region" description="Acidic residues" evidence="15">
    <location>
        <begin position="711"/>
        <end position="727"/>
    </location>
</feature>
<dbReference type="STRING" id="45354.A0A1L0DSW8"/>
<feature type="coiled-coil region" evidence="14">
    <location>
        <begin position="115"/>
        <end position="177"/>
    </location>
</feature>
<evidence type="ECO:0000259" key="16">
    <source>
        <dbReference type="PROSITE" id="PS50011"/>
    </source>
</evidence>
<organism evidence="18 19">
    <name type="scientific">Sungouiella intermedia</name>
    <dbReference type="NCBI Taxonomy" id="45354"/>
    <lineage>
        <taxon>Eukaryota</taxon>
        <taxon>Fungi</taxon>
        <taxon>Dikarya</taxon>
        <taxon>Ascomycota</taxon>
        <taxon>Saccharomycotina</taxon>
        <taxon>Pichiomycetes</taxon>
        <taxon>Metschnikowiaceae</taxon>
        <taxon>Sungouiella</taxon>
    </lineage>
</organism>
<evidence type="ECO:0000256" key="4">
    <source>
        <dbReference type="ARBA" id="ARBA00022741"/>
    </source>
</evidence>
<keyword evidence="5" id="KW-0418">Kinase</keyword>
<dbReference type="InterPro" id="IPR011009">
    <property type="entry name" value="Kinase-like_dom_sf"/>
</dbReference>
<dbReference type="GO" id="GO:0017148">
    <property type="term" value="P:negative regulation of translation"/>
    <property type="evidence" value="ECO:0007669"/>
    <property type="project" value="UniProtKB-KW"/>
</dbReference>
<feature type="binding site" evidence="12">
    <location>
        <begin position="637"/>
        <end position="645"/>
    </location>
    <ligand>
        <name>ATP</name>
        <dbReference type="ChEBI" id="CHEBI:30616"/>
    </ligand>
</feature>
<feature type="region of interest" description="Disordered" evidence="15">
    <location>
        <begin position="702"/>
        <end position="727"/>
    </location>
</feature>
<feature type="binding site" evidence="13">
    <location>
        <position position="661"/>
    </location>
    <ligand>
        <name>ATP</name>
        <dbReference type="ChEBI" id="CHEBI:30616"/>
    </ligand>
</feature>
<reference evidence="18 19" key="1">
    <citation type="submission" date="2016-10" db="EMBL/GenBank/DDBJ databases">
        <authorList>
            <person name="de Groot N.N."/>
        </authorList>
    </citation>
    <scope>NUCLEOTIDE SEQUENCE [LARGE SCALE GENOMIC DNA]</scope>
    <source>
        <strain evidence="18 19">CBS 141442</strain>
    </source>
</reference>
<feature type="active site" description="Proton acceptor" evidence="11">
    <location>
        <position position="876"/>
    </location>
</feature>
<dbReference type="GO" id="GO:0005634">
    <property type="term" value="C:nucleus"/>
    <property type="evidence" value="ECO:0007669"/>
    <property type="project" value="TreeGrafter"/>
</dbReference>
<keyword evidence="6 12" id="KW-0067">ATP-binding</keyword>
<evidence type="ECO:0000313" key="18">
    <source>
        <dbReference type="EMBL" id="SGZ55454.1"/>
    </source>
</evidence>
<dbReference type="InterPro" id="IPR036621">
    <property type="entry name" value="Anticodon-bd_dom_sf"/>
</dbReference>
<feature type="domain" description="Protein kinase" evidence="16">
    <location>
        <begin position="201"/>
        <end position="534"/>
    </location>
</feature>
<evidence type="ECO:0000256" key="5">
    <source>
        <dbReference type="ARBA" id="ARBA00022777"/>
    </source>
</evidence>
<dbReference type="SUPFAM" id="SSF56112">
    <property type="entry name" value="Protein kinase-like (PK-like)"/>
    <property type="match status" value="2"/>
</dbReference>
<evidence type="ECO:0000256" key="2">
    <source>
        <dbReference type="ARBA" id="ARBA00022527"/>
    </source>
</evidence>
<feature type="region of interest" description="Disordered" evidence="15">
    <location>
        <begin position="772"/>
        <end position="813"/>
    </location>
</feature>
<evidence type="ECO:0000256" key="15">
    <source>
        <dbReference type="SAM" id="MobiDB-lite"/>
    </source>
</evidence>
<dbReference type="InterPro" id="IPR041715">
    <property type="entry name" value="HisRS-like_core"/>
</dbReference>
<dbReference type="Gene3D" id="3.30.930.10">
    <property type="entry name" value="Bira Bifunctional Protein, Domain 2"/>
    <property type="match status" value="1"/>
</dbReference>
<feature type="region of interest" description="Disordered" evidence="15">
    <location>
        <begin position="1541"/>
        <end position="1566"/>
    </location>
</feature>
<dbReference type="PROSITE" id="PS50011">
    <property type="entry name" value="PROTEIN_KINASE_DOM"/>
    <property type="match status" value="2"/>
</dbReference>
<dbReference type="GO" id="GO:0005737">
    <property type="term" value="C:cytoplasm"/>
    <property type="evidence" value="ECO:0007669"/>
    <property type="project" value="TreeGrafter"/>
</dbReference>
<feature type="compositionally biased region" description="Polar residues" evidence="15">
    <location>
        <begin position="1546"/>
        <end position="1559"/>
    </location>
</feature>
<dbReference type="GO" id="GO:0005524">
    <property type="term" value="F:ATP binding"/>
    <property type="evidence" value="ECO:0007669"/>
    <property type="project" value="UniProtKB-UniRule"/>
</dbReference>
<feature type="domain" description="Protein kinase" evidence="16">
    <location>
        <begin position="631"/>
        <end position="1026"/>
    </location>
</feature>
<evidence type="ECO:0000256" key="14">
    <source>
        <dbReference type="SAM" id="Coils"/>
    </source>
</evidence>
<evidence type="ECO:0000256" key="12">
    <source>
        <dbReference type="PIRSR" id="PIRSR000660-2"/>
    </source>
</evidence>
<dbReference type="Pfam" id="PF00069">
    <property type="entry name" value="Pkinase"/>
    <property type="match status" value="3"/>
</dbReference>
<dbReference type="SMART" id="SM00220">
    <property type="entry name" value="S_TKc"/>
    <property type="match status" value="1"/>
</dbReference>
<dbReference type="Gene3D" id="3.30.200.20">
    <property type="entry name" value="Phosphorylase Kinase, domain 1"/>
    <property type="match status" value="1"/>
</dbReference>
<dbReference type="InterPro" id="IPR016255">
    <property type="entry name" value="Gcn2"/>
</dbReference>
<protein>
    <recommendedName>
        <fullName evidence="1">non-specific serine/threonine protein kinase</fullName>
        <ecNumber evidence="1">2.7.11.1</ecNumber>
    </recommendedName>
</protein>
<dbReference type="InterPro" id="IPR017441">
    <property type="entry name" value="Protein_kinase_ATP_BS"/>
</dbReference>
<keyword evidence="19" id="KW-1185">Reference proteome</keyword>